<dbReference type="EMBL" id="MRCG01000005">
    <property type="protein sequence ID" value="OKH48650.1"/>
    <property type="molecule type" value="Genomic_DNA"/>
</dbReference>
<dbReference type="AlphaFoldDB" id="A0A1U7J6R5"/>
<keyword evidence="3" id="KW-1185">Reference proteome</keyword>
<feature type="transmembrane region" description="Helical" evidence="1">
    <location>
        <begin position="12"/>
        <end position="36"/>
    </location>
</feature>
<keyword evidence="1" id="KW-0812">Transmembrane</keyword>
<evidence type="ECO:0000256" key="1">
    <source>
        <dbReference type="SAM" id="Phobius"/>
    </source>
</evidence>
<comment type="caution">
    <text evidence="2">The sequence shown here is derived from an EMBL/GenBank/DDBJ whole genome shotgun (WGS) entry which is preliminary data.</text>
</comment>
<dbReference type="RefSeq" id="WP_073608061.1">
    <property type="nucleotide sequence ID" value="NZ_MRCG01000005.1"/>
</dbReference>
<feature type="transmembrane region" description="Helical" evidence="1">
    <location>
        <begin position="42"/>
        <end position="59"/>
    </location>
</feature>
<keyword evidence="1" id="KW-0472">Membrane</keyword>
<gene>
    <name evidence="2" type="ORF">NIES30_08865</name>
</gene>
<reference evidence="2 3" key="1">
    <citation type="submission" date="2016-11" db="EMBL/GenBank/DDBJ databases">
        <title>Draft Genome Sequences of Nine Cyanobacterial Strains from Diverse Habitats.</title>
        <authorList>
            <person name="Zhu T."/>
            <person name="Hou S."/>
            <person name="Lu X."/>
            <person name="Hess W.R."/>
        </authorList>
    </citation>
    <scope>NUCLEOTIDE SEQUENCE [LARGE SCALE GENOMIC DNA]</scope>
    <source>
        <strain evidence="2 3">NIES-30</strain>
    </source>
</reference>
<sequence>MTQDALRLLQGFLGLLKLTDLLTSPPGLAVTLWLWLYLTLPYDTALGLWLATLLPLLMASHETAKDKF</sequence>
<evidence type="ECO:0000313" key="3">
    <source>
        <dbReference type="Proteomes" id="UP000185557"/>
    </source>
</evidence>
<keyword evidence="1" id="KW-1133">Transmembrane helix</keyword>
<dbReference type="Proteomes" id="UP000185557">
    <property type="component" value="Unassembled WGS sequence"/>
</dbReference>
<dbReference type="STRING" id="549789.NIES30_08865"/>
<proteinExistence type="predicted"/>
<organism evidence="2 3">
    <name type="scientific">Phormidium tenue NIES-30</name>
    <dbReference type="NCBI Taxonomy" id="549789"/>
    <lineage>
        <taxon>Bacteria</taxon>
        <taxon>Bacillati</taxon>
        <taxon>Cyanobacteriota</taxon>
        <taxon>Cyanophyceae</taxon>
        <taxon>Oscillatoriophycideae</taxon>
        <taxon>Oscillatoriales</taxon>
        <taxon>Oscillatoriaceae</taxon>
        <taxon>Phormidium</taxon>
    </lineage>
</organism>
<name>A0A1U7J6R5_9CYAN</name>
<protein>
    <submittedName>
        <fullName evidence="2">Uncharacterized protein</fullName>
    </submittedName>
</protein>
<evidence type="ECO:0000313" key="2">
    <source>
        <dbReference type="EMBL" id="OKH48650.1"/>
    </source>
</evidence>
<accession>A0A1U7J6R5</accession>